<evidence type="ECO:0000313" key="2">
    <source>
        <dbReference type="Proteomes" id="UP001209878"/>
    </source>
</evidence>
<accession>A0AAD9KIF1</accession>
<sequence>MLRRYNYPNISHIHSSKSKFKNSSNILQFTHGHSLSSWPPLMSRKA</sequence>
<name>A0AAD9KIF1_RIDPI</name>
<organism evidence="1 2">
    <name type="scientific">Ridgeia piscesae</name>
    <name type="common">Tubeworm</name>
    <dbReference type="NCBI Taxonomy" id="27915"/>
    <lineage>
        <taxon>Eukaryota</taxon>
        <taxon>Metazoa</taxon>
        <taxon>Spiralia</taxon>
        <taxon>Lophotrochozoa</taxon>
        <taxon>Annelida</taxon>
        <taxon>Polychaeta</taxon>
        <taxon>Sedentaria</taxon>
        <taxon>Canalipalpata</taxon>
        <taxon>Sabellida</taxon>
        <taxon>Siboglinidae</taxon>
        <taxon>Ridgeia</taxon>
    </lineage>
</organism>
<gene>
    <name evidence="1" type="ORF">NP493_1035g00000</name>
</gene>
<protein>
    <submittedName>
        <fullName evidence="1">Uncharacterized protein</fullName>
    </submittedName>
</protein>
<dbReference type="EMBL" id="JAODUO010001034">
    <property type="protein sequence ID" value="KAK2171722.1"/>
    <property type="molecule type" value="Genomic_DNA"/>
</dbReference>
<comment type="caution">
    <text evidence="1">The sequence shown here is derived from an EMBL/GenBank/DDBJ whole genome shotgun (WGS) entry which is preliminary data.</text>
</comment>
<keyword evidence="2" id="KW-1185">Reference proteome</keyword>
<evidence type="ECO:0000313" key="1">
    <source>
        <dbReference type="EMBL" id="KAK2171722.1"/>
    </source>
</evidence>
<proteinExistence type="predicted"/>
<dbReference type="AlphaFoldDB" id="A0AAD9KIF1"/>
<dbReference type="Proteomes" id="UP001209878">
    <property type="component" value="Unassembled WGS sequence"/>
</dbReference>
<reference evidence="1" key="1">
    <citation type="journal article" date="2023" name="Mol. Biol. Evol.">
        <title>Third-Generation Sequencing Reveals the Adaptive Role of the Epigenome in Three Deep-Sea Polychaetes.</title>
        <authorList>
            <person name="Perez M."/>
            <person name="Aroh O."/>
            <person name="Sun Y."/>
            <person name="Lan Y."/>
            <person name="Juniper S.K."/>
            <person name="Young C.R."/>
            <person name="Angers B."/>
            <person name="Qian P.Y."/>
        </authorList>
    </citation>
    <scope>NUCLEOTIDE SEQUENCE</scope>
    <source>
        <strain evidence="1">R07B-5</strain>
    </source>
</reference>